<organism evidence="8 9">
    <name type="scientific">Arsenicicoccus cauae</name>
    <dbReference type="NCBI Taxonomy" id="2663847"/>
    <lineage>
        <taxon>Bacteria</taxon>
        <taxon>Bacillati</taxon>
        <taxon>Actinomycetota</taxon>
        <taxon>Actinomycetes</taxon>
        <taxon>Micrococcales</taxon>
        <taxon>Intrasporangiaceae</taxon>
        <taxon>Arsenicicoccus</taxon>
    </lineage>
</organism>
<keyword evidence="9" id="KW-1185">Reference proteome</keyword>
<accession>A0A6I3I335</accession>
<evidence type="ECO:0000256" key="6">
    <source>
        <dbReference type="SAM" id="Phobius"/>
    </source>
</evidence>
<keyword evidence="6" id="KW-0472">Membrane</keyword>
<dbReference type="PANTHER" id="PTHR13887">
    <property type="entry name" value="GLUTATHIONE S-TRANSFERASE KAPPA"/>
    <property type="match status" value="1"/>
</dbReference>
<sequence>MSTSYEERRRKAQAAAPRDNKAKVAAAAALVALLVLAAVGWAIWSQQSHKSEVADTIANASTPPNATTDGGGIVANPGKAKAGAPTLVIYEDFQCPICKQVEDVVGPTVTTLADQGKVRLEYHLRSFLDTNIQRAMPNVPNPDSSLRAASAASCADAAGRFKAYHDVVFKHQPEEGKGYTDQQLRVDFAQEAGLSGDSLAGFQACVQDKKMQGYATKMEQVGQQKGNTGTPQYLLNGKELSFQTLAQDPTQLEKDVAAATK</sequence>
<evidence type="ECO:0000256" key="2">
    <source>
        <dbReference type="ARBA" id="ARBA00022729"/>
    </source>
</evidence>
<dbReference type="InterPro" id="IPR036249">
    <property type="entry name" value="Thioredoxin-like_sf"/>
</dbReference>
<dbReference type="GO" id="GO:0016491">
    <property type="term" value="F:oxidoreductase activity"/>
    <property type="evidence" value="ECO:0007669"/>
    <property type="project" value="UniProtKB-KW"/>
</dbReference>
<evidence type="ECO:0000259" key="7">
    <source>
        <dbReference type="Pfam" id="PF13462"/>
    </source>
</evidence>
<keyword evidence="2" id="KW-0732">Signal</keyword>
<dbReference type="Proteomes" id="UP000431092">
    <property type="component" value="Unassembled WGS sequence"/>
</dbReference>
<comment type="similarity">
    <text evidence="1">Belongs to the thioredoxin family. DsbA subfamily.</text>
</comment>
<evidence type="ECO:0000256" key="4">
    <source>
        <dbReference type="ARBA" id="ARBA00023157"/>
    </source>
</evidence>
<keyword evidence="3" id="KW-0560">Oxidoreductase</keyword>
<gene>
    <name evidence="8" type="ORF">GGG17_00995</name>
</gene>
<dbReference type="RefSeq" id="WP_154591938.1">
    <property type="nucleotide sequence ID" value="NZ_CP171001.1"/>
</dbReference>
<evidence type="ECO:0000256" key="3">
    <source>
        <dbReference type="ARBA" id="ARBA00023002"/>
    </source>
</evidence>
<dbReference type="AlphaFoldDB" id="A0A6I3I335"/>
<evidence type="ECO:0000256" key="1">
    <source>
        <dbReference type="ARBA" id="ARBA00005791"/>
    </source>
</evidence>
<protein>
    <submittedName>
        <fullName evidence="8">Thioredoxin domain-containing protein</fullName>
    </submittedName>
</protein>
<dbReference type="SUPFAM" id="SSF52833">
    <property type="entry name" value="Thioredoxin-like"/>
    <property type="match status" value="1"/>
</dbReference>
<evidence type="ECO:0000313" key="8">
    <source>
        <dbReference type="EMBL" id="MTB70574.1"/>
    </source>
</evidence>
<comment type="caution">
    <text evidence="8">The sequence shown here is derived from an EMBL/GenBank/DDBJ whole genome shotgun (WGS) entry which is preliminary data.</text>
</comment>
<evidence type="ECO:0000256" key="5">
    <source>
        <dbReference type="ARBA" id="ARBA00023284"/>
    </source>
</evidence>
<dbReference type="Gene3D" id="3.40.30.10">
    <property type="entry name" value="Glutaredoxin"/>
    <property type="match status" value="1"/>
</dbReference>
<proteinExistence type="inferred from homology"/>
<reference evidence="8 9" key="1">
    <citation type="submission" date="2019-11" db="EMBL/GenBank/DDBJ databases">
        <title>Whole genome sequencing identifies a novel species of the genus Arsenicicoccus isolated from human blood.</title>
        <authorList>
            <person name="Jeong J.H."/>
            <person name="Kweon O.J."/>
            <person name="Kim H.R."/>
            <person name="Kim T.-H."/>
            <person name="Ha S.-M."/>
            <person name="Lee M.-K."/>
        </authorList>
    </citation>
    <scope>NUCLEOTIDE SEQUENCE [LARGE SCALE GENOMIC DNA]</scope>
    <source>
        <strain evidence="8 9">MKL-02</strain>
    </source>
</reference>
<name>A0A6I3I335_9MICO</name>
<dbReference type="InterPro" id="IPR012336">
    <property type="entry name" value="Thioredoxin-like_fold"/>
</dbReference>
<keyword evidence="5" id="KW-0676">Redox-active center</keyword>
<dbReference type="Pfam" id="PF13462">
    <property type="entry name" value="Thioredoxin_4"/>
    <property type="match status" value="1"/>
</dbReference>
<keyword evidence="4" id="KW-1015">Disulfide bond</keyword>
<dbReference type="PANTHER" id="PTHR13887:SF14">
    <property type="entry name" value="DISULFIDE BOND FORMATION PROTEIN D"/>
    <property type="match status" value="1"/>
</dbReference>
<keyword evidence="6" id="KW-1133">Transmembrane helix</keyword>
<dbReference type="EMBL" id="WLVL01000003">
    <property type="protein sequence ID" value="MTB70574.1"/>
    <property type="molecule type" value="Genomic_DNA"/>
</dbReference>
<keyword evidence="6" id="KW-0812">Transmembrane</keyword>
<feature type="transmembrane region" description="Helical" evidence="6">
    <location>
        <begin position="21"/>
        <end position="44"/>
    </location>
</feature>
<feature type="domain" description="Thioredoxin-like fold" evidence="7">
    <location>
        <begin position="84"/>
        <end position="241"/>
    </location>
</feature>
<evidence type="ECO:0000313" key="9">
    <source>
        <dbReference type="Proteomes" id="UP000431092"/>
    </source>
</evidence>